<evidence type="ECO:0000256" key="3">
    <source>
        <dbReference type="ARBA" id="ARBA00023002"/>
    </source>
</evidence>
<dbReference type="Pfam" id="PF02867">
    <property type="entry name" value="Ribonuc_red_lgC"/>
    <property type="match status" value="1"/>
</dbReference>
<sequence length="747" mass="84222">MSGISLNCRDLCARTPKLNIDFFGEYETVLPDKFTDAANYFQHLQFKNQDYTKLAARLLLEEIYHAAGDISFSNYFTKHNLIDSNNYITRELKKLDRYIRHDRDLQLSFVAIKTLCKSYLLRGFDGNGPITERPQYFFMRCAICVTGGRDIKRVIDTYNALSKFLYIHSSATLFNACKKYRQYSSCYVLSLNENNIFDKAADIKNILLSGGGLGINISGCSPTGQYNGTDDRVSSIQKGIGDSVLNVLNAMVNSINPYNRRGSIAVYLDVWHPDVLDFIMSKMPHGSNTHTELFYGLNINNKFMECVVNNEPYHLIDPNTCPELAEGYSEIIYDKCCAEGKIAKTINAREIISYIIKAQAQSGVPYIVNIEIANLYSNHRSLGKIPCSNLCTEIFQHHDETETAVCNLASVNISKFINTSNIDDDDHEHRFREIDGCGCINFLKLSAAVRLAVNNLNTLLDVGTYPNAYCTKSNNRHRPLGIGIQGLFDSIQKLQLSIYSDSARDFNSSISEHVYYYALDESINLAIQSGCAYETFPGSDFSRGILQFDYYKTPVYKHFIDEPRWIILKRKMIKNGIKNSLLTAYMPTATVAGIFGTSEGVEPFITNVYTRSLLSGDITVVNSNLARFLIDYGMYKEKIIDSIISACGSIQHINLPDSVKSIFLTAYEIDPGRMRLLAADRAKFIDQGQSINMYIDAGKPGAAKNIIRAYMEMYKYDMKNYVYYVYGKAPGKPMDPTLKCSDGTCCQ</sequence>
<dbReference type="PRINTS" id="PR01183">
    <property type="entry name" value="RIBORDTASEM1"/>
</dbReference>
<evidence type="ECO:0000256" key="5">
    <source>
        <dbReference type="RuleBase" id="RU003410"/>
    </source>
</evidence>
<protein>
    <recommendedName>
        <fullName evidence="2 5">Ribonucleoside-diphosphate reductase</fullName>
        <ecNumber evidence="2 5">1.17.4.1</ecNumber>
    </recommendedName>
</protein>
<accession>A0A6G0ZI19</accession>
<evidence type="ECO:0000313" key="8">
    <source>
        <dbReference type="EMBL" id="KAF0770834.1"/>
    </source>
</evidence>
<reference evidence="8 9" key="1">
    <citation type="submission" date="2019-08" db="EMBL/GenBank/DDBJ databases">
        <title>Whole genome of Aphis craccivora.</title>
        <authorList>
            <person name="Voronova N.V."/>
            <person name="Shulinski R.S."/>
            <person name="Bandarenka Y.V."/>
            <person name="Zhorov D.G."/>
            <person name="Warner D."/>
        </authorList>
    </citation>
    <scope>NUCLEOTIDE SEQUENCE [LARGE SCALE GENOMIC DNA]</scope>
    <source>
        <strain evidence="8">180601</strain>
        <tissue evidence="8">Whole Body</tissue>
    </source>
</reference>
<dbReference type="Gene3D" id="3.20.70.20">
    <property type="match status" value="1"/>
</dbReference>
<dbReference type="PANTHER" id="PTHR11573:SF6">
    <property type="entry name" value="RIBONUCLEOSIDE-DIPHOSPHATE REDUCTASE LARGE SUBUNIT"/>
    <property type="match status" value="1"/>
</dbReference>
<comment type="similarity">
    <text evidence="1 5">Belongs to the ribonucleoside diphosphate reductase large chain family.</text>
</comment>
<dbReference type="GO" id="GO:0005971">
    <property type="term" value="C:ribonucleoside-diphosphate reductase complex"/>
    <property type="evidence" value="ECO:0007669"/>
    <property type="project" value="TreeGrafter"/>
</dbReference>
<dbReference type="InterPro" id="IPR039718">
    <property type="entry name" value="Rrm1"/>
</dbReference>
<name>A0A6G0ZI19_APHCR</name>
<keyword evidence="9" id="KW-1185">Reference proteome</keyword>
<dbReference type="GO" id="GO:0004748">
    <property type="term" value="F:ribonucleoside-diphosphate reductase activity, thioredoxin disulfide as acceptor"/>
    <property type="evidence" value="ECO:0007669"/>
    <property type="project" value="UniProtKB-EC"/>
</dbReference>
<dbReference type="Pfam" id="PF00317">
    <property type="entry name" value="Ribonuc_red_lgN"/>
    <property type="match status" value="1"/>
</dbReference>
<dbReference type="Proteomes" id="UP000478052">
    <property type="component" value="Unassembled WGS sequence"/>
</dbReference>
<feature type="domain" description="Ribonucleotide reductase large subunit N-terminal" evidence="6">
    <location>
        <begin position="106"/>
        <end position="180"/>
    </location>
</feature>
<keyword evidence="3 5" id="KW-0560">Oxidoreductase</keyword>
<comment type="function">
    <text evidence="5">Provides the precursors necessary for DNA synthesis. Catalyzes the biosynthesis of deoxyribonucleotides from the corresponding ribonucleotides.</text>
</comment>
<evidence type="ECO:0000256" key="2">
    <source>
        <dbReference type="ARBA" id="ARBA00012274"/>
    </source>
</evidence>
<dbReference type="EMBL" id="VUJU01000380">
    <property type="protein sequence ID" value="KAF0770834.1"/>
    <property type="molecule type" value="Genomic_DNA"/>
</dbReference>
<dbReference type="SUPFAM" id="SSF48168">
    <property type="entry name" value="R1 subunit of ribonucleotide reductase, N-terminal domain"/>
    <property type="match status" value="1"/>
</dbReference>
<proteinExistence type="inferred from homology"/>
<dbReference type="InterPro" id="IPR008926">
    <property type="entry name" value="RNR_R1-su_N"/>
</dbReference>
<comment type="caution">
    <text evidence="8">The sequence shown here is derived from an EMBL/GenBank/DDBJ whole genome shotgun (WGS) entry which is preliminary data.</text>
</comment>
<dbReference type="GO" id="GO:0009263">
    <property type="term" value="P:deoxyribonucleotide biosynthetic process"/>
    <property type="evidence" value="ECO:0007669"/>
    <property type="project" value="UniProtKB-KW"/>
</dbReference>
<dbReference type="EC" id="1.17.4.1" evidence="2 5"/>
<evidence type="ECO:0000256" key="1">
    <source>
        <dbReference type="ARBA" id="ARBA00010406"/>
    </source>
</evidence>
<dbReference type="GO" id="GO:0005524">
    <property type="term" value="F:ATP binding"/>
    <property type="evidence" value="ECO:0007669"/>
    <property type="project" value="InterPro"/>
</dbReference>
<evidence type="ECO:0000259" key="7">
    <source>
        <dbReference type="Pfam" id="PF02867"/>
    </source>
</evidence>
<comment type="catalytic activity">
    <reaction evidence="5">
        <text>a 2'-deoxyribonucleoside 5'-diphosphate + [thioredoxin]-disulfide + H2O = a ribonucleoside 5'-diphosphate + [thioredoxin]-dithiol</text>
        <dbReference type="Rhea" id="RHEA:23252"/>
        <dbReference type="Rhea" id="RHEA-COMP:10698"/>
        <dbReference type="Rhea" id="RHEA-COMP:10700"/>
        <dbReference type="ChEBI" id="CHEBI:15377"/>
        <dbReference type="ChEBI" id="CHEBI:29950"/>
        <dbReference type="ChEBI" id="CHEBI:50058"/>
        <dbReference type="ChEBI" id="CHEBI:57930"/>
        <dbReference type="ChEBI" id="CHEBI:73316"/>
        <dbReference type="EC" id="1.17.4.1"/>
    </reaction>
</comment>
<evidence type="ECO:0000256" key="4">
    <source>
        <dbReference type="ARBA" id="ARBA00023116"/>
    </source>
</evidence>
<dbReference type="InterPro" id="IPR013346">
    <property type="entry name" value="NrdE_NrdA_C"/>
</dbReference>
<dbReference type="AlphaFoldDB" id="A0A6G0ZI19"/>
<feature type="domain" description="Ribonucleotide reductase large subunit C-terminal" evidence="7">
    <location>
        <begin position="184"/>
        <end position="724"/>
    </location>
</feature>
<evidence type="ECO:0000313" key="9">
    <source>
        <dbReference type="Proteomes" id="UP000478052"/>
    </source>
</evidence>
<dbReference type="NCBIfam" id="TIGR02506">
    <property type="entry name" value="NrdE_NrdA"/>
    <property type="match status" value="1"/>
</dbReference>
<organism evidence="8 9">
    <name type="scientific">Aphis craccivora</name>
    <name type="common">Cowpea aphid</name>
    <dbReference type="NCBI Taxonomy" id="307492"/>
    <lineage>
        <taxon>Eukaryota</taxon>
        <taxon>Metazoa</taxon>
        <taxon>Ecdysozoa</taxon>
        <taxon>Arthropoda</taxon>
        <taxon>Hexapoda</taxon>
        <taxon>Insecta</taxon>
        <taxon>Pterygota</taxon>
        <taxon>Neoptera</taxon>
        <taxon>Paraneoptera</taxon>
        <taxon>Hemiptera</taxon>
        <taxon>Sternorrhyncha</taxon>
        <taxon>Aphidomorpha</taxon>
        <taxon>Aphidoidea</taxon>
        <taxon>Aphididae</taxon>
        <taxon>Aphidini</taxon>
        <taxon>Aphis</taxon>
        <taxon>Aphis</taxon>
    </lineage>
</organism>
<dbReference type="InterPro" id="IPR000788">
    <property type="entry name" value="RNR_lg_C"/>
</dbReference>
<dbReference type="SUPFAM" id="SSF51998">
    <property type="entry name" value="PFL-like glycyl radical enzymes"/>
    <property type="match status" value="1"/>
</dbReference>
<dbReference type="PANTHER" id="PTHR11573">
    <property type="entry name" value="RIBONUCLEOSIDE-DIPHOSPHATE REDUCTASE LARGE CHAIN"/>
    <property type="match status" value="1"/>
</dbReference>
<dbReference type="OrthoDB" id="3000483at2759"/>
<keyword evidence="4 5" id="KW-0215">Deoxyribonucleotide synthesis</keyword>
<evidence type="ECO:0000259" key="6">
    <source>
        <dbReference type="Pfam" id="PF00317"/>
    </source>
</evidence>
<dbReference type="InterPro" id="IPR013509">
    <property type="entry name" value="RNR_lsu_N"/>
</dbReference>
<gene>
    <name evidence="8" type="ORF">FWK35_00018170</name>
</gene>
<dbReference type="UniPathway" id="UPA00326"/>